<accession>A0A096GRP8</accession>
<reference evidence="1 2" key="1">
    <citation type="submission" date="2013-09" db="EMBL/GenBank/DDBJ databases">
        <title>High correlation between genotypes and phenotypes of environmental bacteria Comamonas testosteroni strains.</title>
        <authorList>
            <person name="Liu L."/>
            <person name="Zhu W."/>
            <person name="Xia X."/>
            <person name="Xu B."/>
            <person name="Luo M."/>
            <person name="Wang G."/>
        </authorList>
    </citation>
    <scope>NUCLEOTIDE SEQUENCE [LARGE SCALE GENOMIC DNA]</scope>
    <source>
        <strain evidence="1 2">JL40</strain>
    </source>
</reference>
<name>A0A096GRP8_COMTE</name>
<evidence type="ECO:0000313" key="1">
    <source>
        <dbReference type="EMBL" id="KGH27870.1"/>
    </source>
</evidence>
<sequence>MGLIKRSSLQTVQTGTLHLKDVRGLPMMFTPDAVEAGEEANSQPVIVTIYGPGSEQYRKAQLAAKQRILELLRKGGDEARPRNLSDEERHADGAELLADLVADITGFDFEGQTQREFLRGLFADPSCGYITDQVNSFAGDWANFCKGAANA</sequence>
<dbReference type="EMBL" id="AWOR01000057">
    <property type="protein sequence ID" value="KGH27870.1"/>
    <property type="molecule type" value="Genomic_DNA"/>
</dbReference>
<dbReference type="RefSeq" id="WP_034371718.1">
    <property type="nucleotide sequence ID" value="NZ_AWOR01000057.1"/>
</dbReference>
<proteinExistence type="predicted"/>
<dbReference type="AlphaFoldDB" id="A0A096GRP8"/>
<gene>
    <name evidence="1" type="ORF">P353_17210</name>
</gene>
<organism evidence="1 2">
    <name type="scientific">Comamonas testosteroni</name>
    <name type="common">Pseudomonas testosteroni</name>
    <dbReference type="NCBI Taxonomy" id="285"/>
    <lineage>
        <taxon>Bacteria</taxon>
        <taxon>Pseudomonadati</taxon>
        <taxon>Pseudomonadota</taxon>
        <taxon>Betaproteobacteria</taxon>
        <taxon>Burkholderiales</taxon>
        <taxon>Comamonadaceae</taxon>
        <taxon>Comamonas</taxon>
    </lineage>
</organism>
<dbReference type="Proteomes" id="UP000029553">
    <property type="component" value="Unassembled WGS sequence"/>
</dbReference>
<comment type="caution">
    <text evidence="1">The sequence shown here is derived from an EMBL/GenBank/DDBJ whole genome shotgun (WGS) entry which is preliminary data.</text>
</comment>
<protein>
    <submittedName>
        <fullName evidence="1">Uncharacterized protein</fullName>
    </submittedName>
</protein>
<evidence type="ECO:0000313" key="2">
    <source>
        <dbReference type="Proteomes" id="UP000029553"/>
    </source>
</evidence>